<dbReference type="SUPFAM" id="SSF88946">
    <property type="entry name" value="Sigma2 domain of RNA polymerase sigma factors"/>
    <property type="match status" value="1"/>
</dbReference>
<dbReference type="OrthoDB" id="9809557at2"/>
<evidence type="ECO:0000313" key="9">
    <source>
        <dbReference type="EMBL" id="TCS84496.1"/>
    </source>
</evidence>
<comment type="function">
    <text evidence="5">Sigma factors are initiation factors that promote the attachment of RNA polymerase to specific initiation sites and are then released.</text>
</comment>
<reference evidence="9 10" key="1">
    <citation type="submission" date="2019-03" db="EMBL/GenBank/DDBJ databases">
        <title>Genomic Encyclopedia of Type Strains, Phase IV (KMG-IV): sequencing the most valuable type-strain genomes for metagenomic binning, comparative biology and taxonomic classification.</title>
        <authorList>
            <person name="Goeker M."/>
        </authorList>
    </citation>
    <scope>NUCLEOTIDE SEQUENCE [LARGE SCALE GENOMIC DNA]</scope>
    <source>
        <strain evidence="9 10">DSM 23802</strain>
    </source>
</reference>
<dbReference type="NCBIfam" id="TIGR02937">
    <property type="entry name" value="sigma70-ECF"/>
    <property type="match status" value="1"/>
</dbReference>
<evidence type="ECO:0000256" key="2">
    <source>
        <dbReference type="ARBA" id="ARBA00023082"/>
    </source>
</evidence>
<dbReference type="Pfam" id="PF04542">
    <property type="entry name" value="Sigma70_r2"/>
    <property type="match status" value="1"/>
</dbReference>
<dbReference type="InterPro" id="IPR050239">
    <property type="entry name" value="Sigma-70_RNA_pol_init_factors"/>
</dbReference>
<dbReference type="Gene3D" id="1.10.10.10">
    <property type="entry name" value="Winged helix-like DNA-binding domain superfamily/Winged helix DNA-binding domain"/>
    <property type="match status" value="2"/>
</dbReference>
<evidence type="ECO:0000259" key="7">
    <source>
        <dbReference type="PROSITE" id="PS00715"/>
    </source>
</evidence>
<feature type="region of interest" description="Disordered" evidence="6">
    <location>
        <begin position="67"/>
        <end position="89"/>
    </location>
</feature>
<dbReference type="InterPro" id="IPR000943">
    <property type="entry name" value="RNA_pol_sigma70"/>
</dbReference>
<dbReference type="PANTHER" id="PTHR30603">
    <property type="entry name" value="RNA POLYMERASE SIGMA FACTOR RPO"/>
    <property type="match status" value="1"/>
</dbReference>
<dbReference type="GO" id="GO:0016987">
    <property type="term" value="F:sigma factor activity"/>
    <property type="evidence" value="ECO:0007669"/>
    <property type="project" value="UniProtKB-KW"/>
</dbReference>
<dbReference type="SUPFAM" id="SSF88659">
    <property type="entry name" value="Sigma3 and sigma4 domains of RNA polymerase sigma factors"/>
    <property type="match status" value="1"/>
</dbReference>
<accession>A0A4R3KM13</accession>
<dbReference type="AlphaFoldDB" id="A0A4R3KM13"/>
<keyword evidence="3 5" id="KW-0238">DNA-binding</keyword>
<dbReference type="PRINTS" id="PR00046">
    <property type="entry name" value="SIGMA70FCT"/>
</dbReference>
<dbReference type="EMBL" id="SMAB01000001">
    <property type="protein sequence ID" value="TCS84496.1"/>
    <property type="molecule type" value="Genomic_DNA"/>
</dbReference>
<proteinExistence type="inferred from homology"/>
<evidence type="ECO:0000313" key="10">
    <source>
        <dbReference type="Proteomes" id="UP000295788"/>
    </source>
</evidence>
<keyword evidence="2 5" id="KW-0731">Sigma factor</keyword>
<dbReference type="InterPro" id="IPR013325">
    <property type="entry name" value="RNA_pol_sigma_r2"/>
</dbReference>
<gene>
    <name evidence="9" type="ORF">EDD72_101160</name>
</gene>
<evidence type="ECO:0000256" key="4">
    <source>
        <dbReference type="ARBA" id="ARBA00023163"/>
    </source>
</evidence>
<keyword evidence="4 5" id="KW-0804">Transcription</keyword>
<comment type="similarity">
    <text evidence="5">Belongs to the sigma-70 factor family.</text>
</comment>
<dbReference type="PROSITE" id="PS00715">
    <property type="entry name" value="SIGMA70_1"/>
    <property type="match status" value="1"/>
</dbReference>
<dbReference type="InterPro" id="IPR007627">
    <property type="entry name" value="RNA_pol_sigma70_r2"/>
</dbReference>
<dbReference type="CDD" id="cd06171">
    <property type="entry name" value="Sigma70_r4"/>
    <property type="match status" value="1"/>
</dbReference>
<evidence type="ECO:0000256" key="6">
    <source>
        <dbReference type="SAM" id="MobiDB-lite"/>
    </source>
</evidence>
<dbReference type="InterPro" id="IPR036388">
    <property type="entry name" value="WH-like_DNA-bd_sf"/>
</dbReference>
<dbReference type="GO" id="GO:0006352">
    <property type="term" value="P:DNA-templated transcription initiation"/>
    <property type="evidence" value="ECO:0007669"/>
    <property type="project" value="InterPro"/>
</dbReference>
<dbReference type="GO" id="GO:0003677">
    <property type="term" value="F:DNA binding"/>
    <property type="evidence" value="ECO:0007669"/>
    <property type="project" value="UniProtKB-KW"/>
</dbReference>
<dbReference type="Gene3D" id="1.10.601.10">
    <property type="entry name" value="RNA Polymerase Primary Sigma Factor"/>
    <property type="match status" value="1"/>
</dbReference>
<dbReference type="InterPro" id="IPR007630">
    <property type="entry name" value="RNA_pol_sigma70_r4"/>
</dbReference>
<evidence type="ECO:0000256" key="3">
    <source>
        <dbReference type="ARBA" id="ARBA00023125"/>
    </source>
</evidence>
<dbReference type="Proteomes" id="UP000295788">
    <property type="component" value="Unassembled WGS sequence"/>
</dbReference>
<keyword evidence="10" id="KW-1185">Reference proteome</keyword>
<dbReference type="RefSeq" id="WP_132766728.1">
    <property type="nucleotide sequence ID" value="NZ_SMAB01000001.1"/>
</dbReference>
<feature type="domain" description="RNA polymerase sigma-70" evidence="7">
    <location>
        <begin position="177"/>
        <end position="190"/>
    </location>
</feature>
<keyword evidence="1 5" id="KW-0805">Transcription regulation</keyword>
<dbReference type="InterPro" id="IPR013324">
    <property type="entry name" value="RNA_pol_sigma_r3/r4-like"/>
</dbReference>
<protein>
    <recommendedName>
        <fullName evidence="5">RNA polymerase sigma factor</fullName>
    </recommendedName>
</protein>
<feature type="domain" description="RNA polymerase sigma-70" evidence="8">
    <location>
        <begin position="359"/>
        <end position="385"/>
    </location>
</feature>
<dbReference type="Pfam" id="PF04545">
    <property type="entry name" value="Sigma70_r4"/>
    <property type="match status" value="1"/>
</dbReference>
<evidence type="ECO:0000256" key="1">
    <source>
        <dbReference type="ARBA" id="ARBA00023015"/>
    </source>
</evidence>
<name>A0A4R3KM13_9BACI</name>
<evidence type="ECO:0000256" key="5">
    <source>
        <dbReference type="RuleBase" id="RU362124"/>
    </source>
</evidence>
<sequence length="403" mass="47949">MGEEFDLLERVLNRYIEQYDKRSNINLSWLKKIVMVNENIEVNETILVEFLTRKGFHSIKLPNTSSLNVSTELGNTKNKHQRDETKKECDDVIEKDKEDEEDEDFDPNEFLKKNKDLIDNFFLPIQSFEENTRLIEKYHNNKDNKLLFELVNKNMGLIEKVAMKYGNMSHHDLEFDDLVSIGKFGLLKAIEKFDPQLGYQFSTYATHWIRQAITRAIMYEGTTIRIPVHLYDKIIKIIRTENECIKELDSLDIDWVCNKLNMTKEKYYELKRIDYNILGIASLNTIVSTEDEDSQLFDFIAYDKFEHLGAIVEEYLDPFEKVVRQDLQNFIEELLSSFSERERDIIKHRYGFYKEELKTLEEVGRIYGVTRERIRQIESKVIQSLRKKVRLRKLHYDDLTASM</sequence>
<feature type="compositionally biased region" description="Polar residues" evidence="6">
    <location>
        <begin position="67"/>
        <end position="76"/>
    </location>
</feature>
<dbReference type="PROSITE" id="PS00716">
    <property type="entry name" value="SIGMA70_2"/>
    <property type="match status" value="1"/>
</dbReference>
<dbReference type="PANTHER" id="PTHR30603:SF47">
    <property type="entry name" value="RNA POLYMERASE SIGMA FACTOR SIGD, CHLOROPLASTIC"/>
    <property type="match status" value="1"/>
</dbReference>
<evidence type="ECO:0000259" key="8">
    <source>
        <dbReference type="PROSITE" id="PS00716"/>
    </source>
</evidence>
<dbReference type="InterPro" id="IPR014284">
    <property type="entry name" value="RNA_pol_sigma-70_dom"/>
</dbReference>
<organism evidence="9 10">
    <name type="scientific">Tepidibacillus fermentans</name>
    <dbReference type="NCBI Taxonomy" id="1281767"/>
    <lineage>
        <taxon>Bacteria</taxon>
        <taxon>Bacillati</taxon>
        <taxon>Bacillota</taxon>
        <taxon>Bacilli</taxon>
        <taxon>Bacillales</taxon>
        <taxon>Bacillaceae</taxon>
        <taxon>Tepidibacillus</taxon>
    </lineage>
</organism>
<comment type="caution">
    <text evidence="9">The sequence shown here is derived from an EMBL/GenBank/DDBJ whole genome shotgun (WGS) entry which is preliminary data.</text>
</comment>